<dbReference type="PRINTS" id="PR00032">
    <property type="entry name" value="HTHARAC"/>
</dbReference>
<dbReference type="Pfam" id="PF12833">
    <property type="entry name" value="HTH_18"/>
    <property type="match status" value="1"/>
</dbReference>
<keyword evidence="6" id="KW-1185">Reference proteome</keyword>
<dbReference type="Gene3D" id="1.10.10.60">
    <property type="entry name" value="Homeodomain-like"/>
    <property type="match status" value="2"/>
</dbReference>
<sequence>MITSVYSYFNNGVIIEQDEHHTTYKQNLVEGEGTASIYPLLSGIEIIRLDFKASRYIPAIHREKNVLTINHCLEGRAECRMSDGCLQYIGEGDLFLNTMHNPSDSIELPLGYYRGIVVMIDLDKVAAEISDLLPGIPIQIGELVNSFFIEDDCFLIQSKDDIQHIFSGMYTVPSQARSLYFRIKIVELLIYLYYFDPVKEKQKRFYARQQVDIVKQIEKQMIGEPGHRFTIEELAQQHCISPTALKAYFKGVYGKSIAAYMKEYRIRQAASLLRETNQSVADIAMSVGYESQSKFGASFKEIMKITPLEYRKKFF</sequence>
<dbReference type="PANTHER" id="PTHR47893">
    <property type="entry name" value="REGULATORY PROTEIN PCHR"/>
    <property type="match status" value="1"/>
</dbReference>
<dbReference type="Proteomes" id="UP001500340">
    <property type="component" value="Unassembled WGS sequence"/>
</dbReference>
<dbReference type="SMART" id="SM00342">
    <property type="entry name" value="HTH_ARAC"/>
    <property type="match status" value="1"/>
</dbReference>
<accession>A0ABP3I322</accession>
<keyword evidence="2" id="KW-0238">DNA-binding</keyword>
<reference evidence="6" key="1">
    <citation type="journal article" date="2019" name="Int. J. Syst. Evol. Microbiol.">
        <title>The Global Catalogue of Microorganisms (GCM) 10K type strain sequencing project: providing services to taxonomists for standard genome sequencing and annotation.</title>
        <authorList>
            <consortium name="The Broad Institute Genomics Platform"/>
            <consortium name="The Broad Institute Genome Sequencing Center for Infectious Disease"/>
            <person name="Wu L."/>
            <person name="Ma J."/>
        </authorList>
    </citation>
    <scope>NUCLEOTIDE SEQUENCE [LARGE SCALE GENOMIC DNA]</scope>
    <source>
        <strain evidence="6">JCM 12774</strain>
    </source>
</reference>
<gene>
    <name evidence="5" type="ORF">GCM10008933_20070</name>
</gene>
<evidence type="ECO:0000256" key="3">
    <source>
        <dbReference type="ARBA" id="ARBA00023163"/>
    </source>
</evidence>
<comment type="caution">
    <text evidence="5">The sequence shown here is derived from an EMBL/GenBank/DDBJ whole genome shotgun (WGS) entry which is preliminary data.</text>
</comment>
<dbReference type="RefSeq" id="WP_379337300.1">
    <property type="nucleotide sequence ID" value="NZ_JBHTLZ010000007.1"/>
</dbReference>
<evidence type="ECO:0000256" key="2">
    <source>
        <dbReference type="ARBA" id="ARBA00023125"/>
    </source>
</evidence>
<dbReference type="InterPro" id="IPR018062">
    <property type="entry name" value="HTH_AraC-typ_CS"/>
</dbReference>
<dbReference type="PANTHER" id="PTHR47893:SF1">
    <property type="entry name" value="REGULATORY PROTEIN PCHR"/>
    <property type="match status" value="1"/>
</dbReference>
<dbReference type="InterPro" id="IPR018060">
    <property type="entry name" value="HTH_AraC"/>
</dbReference>
<name>A0ABP3I322_9BACL</name>
<organism evidence="5 6">
    <name type="scientific">Paenibacillus motobuensis</name>
    <dbReference type="NCBI Taxonomy" id="295324"/>
    <lineage>
        <taxon>Bacteria</taxon>
        <taxon>Bacillati</taxon>
        <taxon>Bacillota</taxon>
        <taxon>Bacilli</taxon>
        <taxon>Bacillales</taxon>
        <taxon>Paenibacillaceae</taxon>
        <taxon>Paenibacillus</taxon>
    </lineage>
</organism>
<dbReference type="PROSITE" id="PS01124">
    <property type="entry name" value="HTH_ARAC_FAMILY_2"/>
    <property type="match status" value="1"/>
</dbReference>
<evidence type="ECO:0000256" key="1">
    <source>
        <dbReference type="ARBA" id="ARBA00023015"/>
    </source>
</evidence>
<dbReference type="EMBL" id="BAAACX010000008">
    <property type="protein sequence ID" value="GAA0389094.1"/>
    <property type="molecule type" value="Genomic_DNA"/>
</dbReference>
<evidence type="ECO:0000259" key="4">
    <source>
        <dbReference type="PROSITE" id="PS01124"/>
    </source>
</evidence>
<keyword evidence="3" id="KW-0804">Transcription</keyword>
<dbReference type="PROSITE" id="PS00041">
    <property type="entry name" value="HTH_ARAC_FAMILY_1"/>
    <property type="match status" value="1"/>
</dbReference>
<dbReference type="InterPro" id="IPR009057">
    <property type="entry name" value="Homeodomain-like_sf"/>
</dbReference>
<feature type="domain" description="HTH araC/xylS-type" evidence="4">
    <location>
        <begin position="211"/>
        <end position="313"/>
    </location>
</feature>
<protein>
    <submittedName>
        <fullName evidence="5">AraC family transcriptional regulator</fullName>
    </submittedName>
</protein>
<dbReference type="InterPro" id="IPR020449">
    <property type="entry name" value="Tscrpt_reg_AraC-type_HTH"/>
</dbReference>
<proteinExistence type="predicted"/>
<evidence type="ECO:0000313" key="6">
    <source>
        <dbReference type="Proteomes" id="UP001500340"/>
    </source>
</evidence>
<keyword evidence="1" id="KW-0805">Transcription regulation</keyword>
<evidence type="ECO:0000313" key="5">
    <source>
        <dbReference type="EMBL" id="GAA0389094.1"/>
    </source>
</evidence>
<dbReference type="InterPro" id="IPR053142">
    <property type="entry name" value="PchR_regulatory_protein"/>
</dbReference>
<dbReference type="SUPFAM" id="SSF46689">
    <property type="entry name" value="Homeodomain-like"/>
    <property type="match status" value="1"/>
</dbReference>